<evidence type="ECO:0000256" key="1">
    <source>
        <dbReference type="SAM" id="Phobius"/>
    </source>
</evidence>
<dbReference type="Pfam" id="PF09656">
    <property type="entry name" value="PGPGW"/>
    <property type="match status" value="1"/>
</dbReference>
<feature type="transmembrane region" description="Helical" evidence="1">
    <location>
        <begin position="78"/>
        <end position="97"/>
    </location>
</feature>
<keyword evidence="1" id="KW-0472">Membrane</keyword>
<dbReference type="InterPro" id="IPR019099">
    <property type="entry name" value="Uncharacterised_PGPGW_TM"/>
</dbReference>
<dbReference type="RefSeq" id="WP_272742766.1">
    <property type="nucleotide sequence ID" value="NZ_JAQQKW010000017.1"/>
</dbReference>
<accession>A0ABT5IIX3</accession>
<sequence length="171" mass="19296">MSGPKGLLTGLFKPSSGKASKSRALMIVPDKIGKARGKTRRKSPVRSGASRLWRGVLVGLGFLVVVLGIIIAPLPGPMGLPISIAGLVIVLRNSYWAKRQFIRSLRRHPKWLTPVRRLLRPRAKFLSIIWHQMLRTEKLVLSKAKDRVLGPVRRRFLRKARRHSFRTRSAS</sequence>
<name>A0ABT5IIX3_9CAUL</name>
<reference evidence="2 3" key="1">
    <citation type="submission" date="2023-01" db="EMBL/GenBank/DDBJ databases">
        <title>Novel species of the genus Asticcacaulis isolated from rivers.</title>
        <authorList>
            <person name="Lu H."/>
        </authorList>
    </citation>
    <scope>NUCLEOTIDE SEQUENCE [LARGE SCALE GENOMIC DNA]</scope>
    <source>
        <strain evidence="2 3">DXS10W</strain>
    </source>
</reference>
<feature type="transmembrane region" description="Helical" evidence="1">
    <location>
        <begin position="52"/>
        <end position="72"/>
    </location>
</feature>
<dbReference type="Proteomes" id="UP001216595">
    <property type="component" value="Unassembled WGS sequence"/>
</dbReference>
<dbReference type="EMBL" id="JAQQKW010000017">
    <property type="protein sequence ID" value="MDC7696125.1"/>
    <property type="molecule type" value="Genomic_DNA"/>
</dbReference>
<evidence type="ECO:0000313" key="2">
    <source>
        <dbReference type="EMBL" id="MDC7696125.1"/>
    </source>
</evidence>
<proteinExistence type="predicted"/>
<organism evidence="2 3">
    <name type="scientific">Asticcacaulis currens</name>
    <dbReference type="NCBI Taxonomy" id="2984210"/>
    <lineage>
        <taxon>Bacteria</taxon>
        <taxon>Pseudomonadati</taxon>
        <taxon>Pseudomonadota</taxon>
        <taxon>Alphaproteobacteria</taxon>
        <taxon>Caulobacterales</taxon>
        <taxon>Caulobacteraceae</taxon>
        <taxon>Asticcacaulis</taxon>
    </lineage>
</organism>
<gene>
    <name evidence="2" type="ORF">PQU94_17755</name>
</gene>
<comment type="caution">
    <text evidence="2">The sequence shown here is derived from an EMBL/GenBank/DDBJ whole genome shotgun (WGS) entry which is preliminary data.</text>
</comment>
<evidence type="ECO:0000313" key="3">
    <source>
        <dbReference type="Proteomes" id="UP001216595"/>
    </source>
</evidence>
<keyword evidence="3" id="KW-1185">Reference proteome</keyword>
<keyword evidence="1" id="KW-0812">Transmembrane</keyword>
<keyword evidence="1" id="KW-1133">Transmembrane helix</keyword>
<protein>
    <submittedName>
        <fullName evidence="2">PGPGW domain-containing protein</fullName>
    </submittedName>
</protein>